<keyword evidence="1" id="KW-0812">Transmembrane</keyword>
<evidence type="ECO:0000256" key="1">
    <source>
        <dbReference type="SAM" id="Phobius"/>
    </source>
</evidence>
<sequence length="164" mass="18422">MLRSSRVSTSSGLSRRERIERDLAAMSPGQRRFFELVIGITHALFVPVWLCLCAGWAWRCLRLTRGHRPPGSPHPNLPPLPDFGRLDTSGYWLYLAGAYIAVVLGLLSMIGLCFLPVLTIFWVFSTLQEEESPARALLGTLGAAGLEALMLWVYFRYMRGITRP</sequence>
<evidence type="ECO:0000313" key="3">
    <source>
        <dbReference type="Proteomes" id="UP000236569"/>
    </source>
</evidence>
<dbReference type="OrthoDB" id="70310at2"/>
<proteinExistence type="predicted"/>
<evidence type="ECO:0000313" key="2">
    <source>
        <dbReference type="EMBL" id="GBF05971.1"/>
    </source>
</evidence>
<accession>A0A2I9DLV6</accession>
<reference evidence="3" key="1">
    <citation type="submission" date="2018-01" db="EMBL/GenBank/DDBJ databases">
        <title>Draft Genome Sequence of the Radioresistant Bacterium Deinococcus aerius TR0125, Isolated from the Higher Atmosphere above Japan.</title>
        <authorList>
            <person name="Satoh K."/>
            <person name="Arai H."/>
            <person name="Sanzen T."/>
            <person name="Kawaguchi Y."/>
            <person name="Hayashi H."/>
            <person name="Yokobori S."/>
            <person name="Yamagishi A."/>
            <person name="Oono Y."/>
            <person name="Narumi I."/>
        </authorList>
    </citation>
    <scope>NUCLEOTIDE SEQUENCE [LARGE SCALE GENOMIC DNA]</scope>
    <source>
        <strain evidence="3">TR0125</strain>
    </source>
</reference>
<dbReference type="Proteomes" id="UP000236569">
    <property type="component" value="Unassembled WGS sequence"/>
</dbReference>
<dbReference type="AlphaFoldDB" id="A0A2I9DLV6"/>
<name>A0A2I9DLV6_9DEIO</name>
<keyword evidence="3" id="KW-1185">Reference proteome</keyword>
<organism evidence="2 3">
    <name type="scientific">Deinococcus aerius</name>
    <dbReference type="NCBI Taxonomy" id="200253"/>
    <lineage>
        <taxon>Bacteria</taxon>
        <taxon>Thermotogati</taxon>
        <taxon>Deinococcota</taxon>
        <taxon>Deinococci</taxon>
        <taxon>Deinococcales</taxon>
        <taxon>Deinococcaceae</taxon>
        <taxon>Deinococcus</taxon>
    </lineage>
</organism>
<protein>
    <submittedName>
        <fullName evidence="2">Uncharacterized protein</fullName>
    </submittedName>
</protein>
<keyword evidence="1" id="KW-1133">Transmembrane helix</keyword>
<keyword evidence="1" id="KW-0472">Membrane</keyword>
<feature type="transmembrane region" description="Helical" evidence="1">
    <location>
        <begin position="36"/>
        <end position="58"/>
    </location>
</feature>
<dbReference type="RefSeq" id="WP_103129363.1">
    <property type="nucleotide sequence ID" value="NZ_BFAG01000006.1"/>
</dbReference>
<gene>
    <name evidence="2" type="ORF">DAERI_060231</name>
</gene>
<feature type="transmembrane region" description="Helical" evidence="1">
    <location>
        <begin position="136"/>
        <end position="155"/>
    </location>
</feature>
<dbReference type="EMBL" id="BFAG01000006">
    <property type="protein sequence ID" value="GBF05971.1"/>
    <property type="molecule type" value="Genomic_DNA"/>
</dbReference>
<comment type="caution">
    <text evidence="2">The sequence shown here is derived from an EMBL/GenBank/DDBJ whole genome shotgun (WGS) entry which is preliminary data.</text>
</comment>
<feature type="transmembrane region" description="Helical" evidence="1">
    <location>
        <begin position="91"/>
        <end position="124"/>
    </location>
</feature>